<dbReference type="CDD" id="cd00637">
    <property type="entry name" value="7tm_classA_rhodopsin-like"/>
    <property type="match status" value="1"/>
</dbReference>
<dbReference type="InterPro" id="IPR017452">
    <property type="entry name" value="GPCR_Rhodpsn_7TM"/>
</dbReference>
<dbReference type="EMBL" id="JAODUP010000897">
    <property type="protein sequence ID" value="KAK2142923.1"/>
    <property type="molecule type" value="Genomic_DNA"/>
</dbReference>
<feature type="transmembrane region" description="Helical" evidence="11">
    <location>
        <begin position="161"/>
        <end position="179"/>
    </location>
</feature>
<evidence type="ECO:0000256" key="6">
    <source>
        <dbReference type="ARBA" id="ARBA00023136"/>
    </source>
</evidence>
<evidence type="ECO:0000256" key="8">
    <source>
        <dbReference type="ARBA" id="ARBA00023180"/>
    </source>
</evidence>
<reference evidence="13" key="1">
    <citation type="journal article" date="2023" name="Mol. Biol. Evol.">
        <title>Third-Generation Sequencing Reveals the Adaptive Role of the Epigenome in Three Deep-Sea Polychaetes.</title>
        <authorList>
            <person name="Perez M."/>
            <person name="Aroh O."/>
            <person name="Sun Y."/>
            <person name="Lan Y."/>
            <person name="Juniper S.K."/>
            <person name="Young C.R."/>
            <person name="Angers B."/>
            <person name="Qian P.Y."/>
        </authorList>
    </citation>
    <scope>NUCLEOTIDE SEQUENCE</scope>
    <source>
        <strain evidence="13">P08H-3</strain>
    </source>
</reference>
<evidence type="ECO:0000259" key="12">
    <source>
        <dbReference type="PROSITE" id="PS50262"/>
    </source>
</evidence>
<evidence type="ECO:0000256" key="9">
    <source>
        <dbReference type="ARBA" id="ARBA00023224"/>
    </source>
</evidence>
<keyword evidence="14" id="KW-1185">Reference proteome</keyword>
<comment type="caution">
    <text evidence="13">The sequence shown here is derived from an EMBL/GenBank/DDBJ whole genome shotgun (WGS) entry which is preliminary data.</text>
</comment>
<feature type="domain" description="G-protein coupled receptors family 1 profile" evidence="12">
    <location>
        <begin position="31"/>
        <end position="269"/>
    </location>
</feature>
<keyword evidence="2" id="KW-1003">Cell membrane</keyword>
<keyword evidence="6 11" id="KW-0472">Membrane</keyword>
<dbReference type="InterPro" id="IPR000276">
    <property type="entry name" value="GPCR_Rhodpsn"/>
</dbReference>
<evidence type="ECO:0000256" key="1">
    <source>
        <dbReference type="ARBA" id="ARBA00004651"/>
    </source>
</evidence>
<feature type="transmembrane region" description="Helical" evidence="11">
    <location>
        <begin position="136"/>
        <end position="155"/>
    </location>
</feature>
<accession>A0AAD9IYL3</accession>
<name>A0AAD9IYL3_9ANNE</name>
<keyword evidence="4 11" id="KW-1133">Transmembrane helix</keyword>
<dbReference type="PROSITE" id="PS50262">
    <property type="entry name" value="G_PROTEIN_RECEP_F1_2"/>
    <property type="match status" value="1"/>
</dbReference>
<dbReference type="GO" id="GO:0005886">
    <property type="term" value="C:plasma membrane"/>
    <property type="evidence" value="ECO:0007669"/>
    <property type="project" value="UniProtKB-SubCell"/>
</dbReference>
<organism evidence="13 14">
    <name type="scientific">Paralvinella palmiformis</name>
    <dbReference type="NCBI Taxonomy" id="53620"/>
    <lineage>
        <taxon>Eukaryota</taxon>
        <taxon>Metazoa</taxon>
        <taxon>Spiralia</taxon>
        <taxon>Lophotrochozoa</taxon>
        <taxon>Annelida</taxon>
        <taxon>Polychaeta</taxon>
        <taxon>Sedentaria</taxon>
        <taxon>Canalipalpata</taxon>
        <taxon>Terebellida</taxon>
        <taxon>Terebelliformia</taxon>
        <taxon>Alvinellidae</taxon>
        <taxon>Paralvinella</taxon>
    </lineage>
</organism>
<keyword evidence="3 10" id="KW-0812">Transmembrane</keyword>
<dbReference type="PRINTS" id="PR00237">
    <property type="entry name" value="GPCRRHODOPSN"/>
</dbReference>
<evidence type="ECO:0000256" key="10">
    <source>
        <dbReference type="RuleBase" id="RU000688"/>
    </source>
</evidence>
<feature type="transmembrane region" description="Helical" evidence="11">
    <location>
        <begin position="20"/>
        <end position="39"/>
    </location>
</feature>
<evidence type="ECO:0000256" key="2">
    <source>
        <dbReference type="ARBA" id="ARBA00022475"/>
    </source>
</evidence>
<proteinExistence type="inferred from homology"/>
<dbReference type="PANTHER" id="PTHR24246">
    <property type="entry name" value="OLFACTORY RECEPTOR AND ADENOSINE RECEPTOR"/>
    <property type="match status" value="1"/>
</dbReference>
<dbReference type="PROSITE" id="PS00237">
    <property type="entry name" value="G_PROTEIN_RECEP_F1_1"/>
    <property type="match status" value="1"/>
</dbReference>
<evidence type="ECO:0000256" key="4">
    <source>
        <dbReference type="ARBA" id="ARBA00022989"/>
    </source>
</evidence>
<evidence type="ECO:0000313" key="14">
    <source>
        <dbReference type="Proteomes" id="UP001208570"/>
    </source>
</evidence>
<dbReference type="PANTHER" id="PTHR24246:SF27">
    <property type="entry name" value="ADENOSINE RECEPTOR, ISOFORM A"/>
    <property type="match status" value="1"/>
</dbReference>
<keyword evidence="8" id="KW-0325">Glycoprotein</keyword>
<dbReference type="SMART" id="SM01381">
    <property type="entry name" value="7TM_GPCR_Srsx"/>
    <property type="match status" value="1"/>
</dbReference>
<evidence type="ECO:0000256" key="7">
    <source>
        <dbReference type="ARBA" id="ARBA00023170"/>
    </source>
</evidence>
<keyword evidence="7 10" id="KW-0675">Receptor</keyword>
<protein>
    <recommendedName>
        <fullName evidence="12">G-protein coupled receptors family 1 profile domain-containing protein</fullName>
    </recommendedName>
</protein>
<evidence type="ECO:0000313" key="13">
    <source>
        <dbReference type="EMBL" id="KAK2142923.1"/>
    </source>
</evidence>
<dbReference type="Proteomes" id="UP001208570">
    <property type="component" value="Unassembled WGS sequence"/>
</dbReference>
<dbReference type="SUPFAM" id="SSF81321">
    <property type="entry name" value="Family A G protein-coupled receptor-like"/>
    <property type="match status" value="1"/>
</dbReference>
<comment type="subcellular location">
    <subcellularLocation>
        <location evidence="1">Cell membrane</location>
        <topology evidence="1">Multi-pass membrane protein</topology>
    </subcellularLocation>
</comment>
<feature type="transmembrane region" description="Helical" evidence="11">
    <location>
        <begin position="214"/>
        <end position="235"/>
    </location>
</feature>
<keyword evidence="9 10" id="KW-0807">Transducer</keyword>
<evidence type="ECO:0000256" key="5">
    <source>
        <dbReference type="ARBA" id="ARBA00023040"/>
    </source>
</evidence>
<dbReference type="GO" id="GO:0004930">
    <property type="term" value="F:G protein-coupled receptor activity"/>
    <property type="evidence" value="ECO:0007669"/>
    <property type="project" value="UniProtKB-KW"/>
</dbReference>
<dbReference type="Pfam" id="PF00001">
    <property type="entry name" value="7tm_1"/>
    <property type="match status" value="2"/>
</dbReference>
<feature type="transmembrane region" description="Helical" evidence="11">
    <location>
        <begin position="247"/>
        <end position="268"/>
    </location>
</feature>
<sequence>MASNETVALTTPYTAFKQATHSLEILLIVGGNALTLIAVNRTKKLRIIPTNTFIVSLAVSDGLIGVLLPFIIWLNFTRDERLWDVSTCVLRGPYYAMFDISLSTLLVIAVDRYVAVVHPLYYRRHMTLRIARVTAVAIWIAEFLVLTSLTCYYGTRIETVVLIPIVGNIVLYSLIYIRLSRRQRSVSTNPNGGQNAETAAFVQPSKKTKTFTKMMALVLGYLILAWLPYYILVPIHNVNDPATPRWYVYMYDVAVVLFYSNSFMNPVIYSWKSRDFKEAYIKILRCRRSLNSSTAGFRGGGGVGGAGSHSTAISHM</sequence>
<keyword evidence="5 10" id="KW-0297">G-protein coupled receptor</keyword>
<feature type="transmembrane region" description="Helical" evidence="11">
    <location>
        <begin position="94"/>
        <end position="115"/>
    </location>
</feature>
<dbReference type="Gene3D" id="1.20.1070.10">
    <property type="entry name" value="Rhodopsin 7-helix transmembrane proteins"/>
    <property type="match status" value="2"/>
</dbReference>
<evidence type="ECO:0000256" key="11">
    <source>
        <dbReference type="SAM" id="Phobius"/>
    </source>
</evidence>
<gene>
    <name evidence="13" type="ORF">LSH36_897g01078</name>
</gene>
<comment type="similarity">
    <text evidence="10">Belongs to the G-protein coupled receptor 1 family.</text>
</comment>
<dbReference type="AlphaFoldDB" id="A0AAD9IYL3"/>
<evidence type="ECO:0000256" key="3">
    <source>
        <dbReference type="ARBA" id="ARBA00022692"/>
    </source>
</evidence>
<feature type="transmembrane region" description="Helical" evidence="11">
    <location>
        <begin position="51"/>
        <end position="74"/>
    </location>
</feature>